<evidence type="ECO:0000313" key="1">
    <source>
        <dbReference type="EMBL" id="PTQ26848.1"/>
    </source>
</evidence>
<accession>A0A2R6VZ24</accession>
<name>A0A2R6VZ24_MARPO</name>
<reference evidence="2" key="1">
    <citation type="journal article" date="2017" name="Cell">
        <title>Insights into land plant evolution garnered from the Marchantia polymorpha genome.</title>
        <authorList>
            <person name="Bowman J.L."/>
            <person name="Kohchi T."/>
            <person name="Yamato K.T."/>
            <person name="Jenkins J."/>
            <person name="Shu S."/>
            <person name="Ishizaki K."/>
            <person name="Yamaoka S."/>
            <person name="Nishihama R."/>
            <person name="Nakamura Y."/>
            <person name="Berger F."/>
            <person name="Adam C."/>
            <person name="Aki S.S."/>
            <person name="Althoff F."/>
            <person name="Araki T."/>
            <person name="Arteaga-Vazquez M.A."/>
            <person name="Balasubrmanian S."/>
            <person name="Barry K."/>
            <person name="Bauer D."/>
            <person name="Boehm C.R."/>
            <person name="Briginshaw L."/>
            <person name="Caballero-Perez J."/>
            <person name="Catarino B."/>
            <person name="Chen F."/>
            <person name="Chiyoda S."/>
            <person name="Chovatia M."/>
            <person name="Davies K.M."/>
            <person name="Delmans M."/>
            <person name="Demura T."/>
            <person name="Dierschke T."/>
            <person name="Dolan L."/>
            <person name="Dorantes-Acosta A.E."/>
            <person name="Eklund D.M."/>
            <person name="Florent S.N."/>
            <person name="Flores-Sandoval E."/>
            <person name="Fujiyama A."/>
            <person name="Fukuzawa H."/>
            <person name="Galik B."/>
            <person name="Grimanelli D."/>
            <person name="Grimwood J."/>
            <person name="Grossniklaus U."/>
            <person name="Hamada T."/>
            <person name="Haseloff J."/>
            <person name="Hetherington A.J."/>
            <person name="Higo A."/>
            <person name="Hirakawa Y."/>
            <person name="Hundley H.N."/>
            <person name="Ikeda Y."/>
            <person name="Inoue K."/>
            <person name="Inoue S.I."/>
            <person name="Ishida S."/>
            <person name="Jia Q."/>
            <person name="Kakita M."/>
            <person name="Kanazawa T."/>
            <person name="Kawai Y."/>
            <person name="Kawashima T."/>
            <person name="Kennedy M."/>
            <person name="Kinose K."/>
            <person name="Kinoshita T."/>
            <person name="Kohara Y."/>
            <person name="Koide E."/>
            <person name="Komatsu K."/>
            <person name="Kopischke S."/>
            <person name="Kubo M."/>
            <person name="Kyozuka J."/>
            <person name="Lagercrantz U."/>
            <person name="Lin S.S."/>
            <person name="Lindquist E."/>
            <person name="Lipzen A.M."/>
            <person name="Lu C.W."/>
            <person name="De Luna E."/>
            <person name="Martienssen R.A."/>
            <person name="Minamino N."/>
            <person name="Mizutani M."/>
            <person name="Mizutani M."/>
            <person name="Mochizuki N."/>
            <person name="Monte I."/>
            <person name="Mosher R."/>
            <person name="Nagasaki H."/>
            <person name="Nakagami H."/>
            <person name="Naramoto S."/>
            <person name="Nishitani K."/>
            <person name="Ohtani M."/>
            <person name="Okamoto T."/>
            <person name="Okumura M."/>
            <person name="Phillips J."/>
            <person name="Pollak B."/>
            <person name="Reinders A."/>
            <person name="Rovekamp M."/>
            <person name="Sano R."/>
            <person name="Sawa S."/>
            <person name="Schmid M.W."/>
            <person name="Shirakawa M."/>
            <person name="Solano R."/>
            <person name="Spunde A."/>
            <person name="Suetsugu N."/>
            <person name="Sugano S."/>
            <person name="Sugiyama A."/>
            <person name="Sun R."/>
            <person name="Suzuki Y."/>
            <person name="Takenaka M."/>
            <person name="Takezawa D."/>
            <person name="Tomogane H."/>
            <person name="Tsuzuki M."/>
            <person name="Ueda T."/>
            <person name="Umeda M."/>
            <person name="Ward J.M."/>
            <person name="Watanabe Y."/>
            <person name="Yazaki K."/>
            <person name="Yokoyama R."/>
            <person name="Yoshitake Y."/>
            <person name="Yotsui I."/>
            <person name="Zachgo S."/>
            <person name="Schmutz J."/>
        </authorList>
    </citation>
    <scope>NUCLEOTIDE SEQUENCE [LARGE SCALE GENOMIC DNA]</scope>
    <source>
        <strain evidence="2">Tak-1</strain>
    </source>
</reference>
<dbReference type="Proteomes" id="UP000244005">
    <property type="component" value="Unassembled WGS sequence"/>
</dbReference>
<keyword evidence="2" id="KW-1185">Reference proteome</keyword>
<gene>
    <name evidence="1" type="ORF">MARPO_0314s0002</name>
</gene>
<evidence type="ECO:0000313" key="2">
    <source>
        <dbReference type="Proteomes" id="UP000244005"/>
    </source>
</evidence>
<dbReference type="EMBL" id="KZ772988">
    <property type="protein sequence ID" value="PTQ26848.1"/>
    <property type="molecule type" value="Genomic_DNA"/>
</dbReference>
<protein>
    <submittedName>
        <fullName evidence="1">Uncharacterized protein</fullName>
    </submittedName>
</protein>
<dbReference type="Gramene" id="Mp7g06675.1">
    <property type="protein sequence ID" value="Mp7g06675.1.cds1"/>
    <property type="gene ID" value="Mp7g06675"/>
</dbReference>
<proteinExistence type="predicted"/>
<dbReference type="AlphaFoldDB" id="A0A2R6VZ24"/>
<sequence>MTIICTFEKPMKFTVFEEVVEIPEMERANEQLRAGARSGQGSTILRKIVTYITSLPRKLAAWLLD</sequence>
<organism evidence="1 2">
    <name type="scientific">Marchantia polymorpha</name>
    <name type="common">Common liverwort</name>
    <name type="synonym">Marchantia aquatica</name>
    <dbReference type="NCBI Taxonomy" id="3197"/>
    <lineage>
        <taxon>Eukaryota</taxon>
        <taxon>Viridiplantae</taxon>
        <taxon>Streptophyta</taxon>
        <taxon>Embryophyta</taxon>
        <taxon>Marchantiophyta</taxon>
        <taxon>Marchantiopsida</taxon>
        <taxon>Marchantiidae</taxon>
        <taxon>Marchantiales</taxon>
        <taxon>Marchantiaceae</taxon>
        <taxon>Marchantia</taxon>
    </lineage>
</organism>